<dbReference type="GO" id="GO:0005886">
    <property type="term" value="C:plasma membrane"/>
    <property type="evidence" value="ECO:0007669"/>
    <property type="project" value="TreeGrafter"/>
</dbReference>
<feature type="transmembrane region" description="Helical" evidence="9">
    <location>
        <begin position="453"/>
        <end position="480"/>
    </location>
</feature>
<gene>
    <name evidence="10" type="ORF">CONPUDRAFT_132980</name>
</gene>
<dbReference type="Gene3D" id="1.10.4160.10">
    <property type="entry name" value="Hydantoin permease"/>
    <property type="match status" value="1"/>
</dbReference>
<evidence type="ECO:0000256" key="5">
    <source>
        <dbReference type="ARBA" id="ARBA00022989"/>
    </source>
</evidence>
<dbReference type="Pfam" id="PF02133">
    <property type="entry name" value="Transp_cyt_pur"/>
    <property type="match status" value="1"/>
</dbReference>
<sequence>MASADDTRPSASNDTSVTHEQKVEPPATASNSATSSQGRIVGKLNAFLAEWGVETNGIEPVPMEERKDSRWYQMFFIWFGVNMNILTFSTGTAGPAFFGLGIKPSLVIIAIVDAIFSVIPAISAVFGPKIGTRAMVQARFSWGYWGGIVPSVLNVVSMEGFLVIDCIIGGQILASVSDGRLDDTLGIVIISLISLFVTFCGYRVIHVYETYAWIPPVITLITMLAVGYPDLQANLRAPSPPLTAAGVLSFSTTLASSVLSWCTMSPDYGVYHSPKASSWRIFFYVYLGFFLPSLTCHMIGAAFAAAAPSVPSWNTGFDDASDLGGLIYAVLLRAGGWGKFLTVVNALSVPALTAPTMYTFGTSFMAIPTPGRGNWFARVPRWVYVLISEAILIPVAIVGAKTFYNTLVDVLDIIGYWSAAFAAIVLVEHFLYRRAFTEAAYSTPTRAWASSSLLPSSIPALVAFACAVGVLVLFMSQVWWEGPVAQRGTGDLGIYAMGVVAGGVYAVLRGVERRLRRRTMDGKGGAEIDVDAQGAEESVETEEKA</sequence>
<feature type="transmembrane region" description="Helical" evidence="9">
    <location>
        <begin position="492"/>
        <end position="511"/>
    </location>
</feature>
<evidence type="ECO:0000256" key="7">
    <source>
        <dbReference type="PIRNR" id="PIRNR002744"/>
    </source>
</evidence>
<protein>
    <recommendedName>
        <fullName evidence="12">Purine-cytosine permease</fullName>
    </recommendedName>
</protein>
<feature type="transmembrane region" description="Helical" evidence="9">
    <location>
        <begin position="382"/>
        <end position="401"/>
    </location>
</feature>
<feature type="transmembrane region" description="Helical" evidence="9">
    <location>
        <begin position="413"/>
        <end position="432"/>
    </location>
</feature>
<evidence type="ECO:0000256" key="8">
    <source>
        <dbReference type="SAM" id="MobiDB-lite"/>
    </source>
</evidence>
<keyword evidence="11" id="KW-1185">Reference proteome</keyword>
<keyword evidence="6 7" id="KW-0472">Membrane</keyword>
<dbReference type="PIRSF" id="PIRSF002744">
    <property type="entry name" value="Pur-cyt_permease"/>
    <property type="match status" value="1"/>
</dbReference>
<evidence type="ECO:0000256" key="1">
    <source>
        <dbReference type="ARBA" id="ARBA00004141"/>
    </source>
</evidence>
<dbReference type="Proteomes" id="UP000053558">
    <property type="component" value="Unassembled WGS sequence"/>
</dbReference>
<comment type="similarity">
    <text evidence="2 7">Belongs to the purine-cytosine permease (2.A.39) family.</text>
</comment>
<dbReference type="KEGG" id="cput:CONPUDRAFT_132980"/>
<dbReference type="PANTHER" id="PTHR31806">
    <property type="entry name" value="PURINE-CYTOSINE PERMEASE FCY2-RELATED"/>
    <property type="match status" value="1"/>
</dbReference>
<evidence type="ECO:0000256" key="9">
    <source>
        <dbReference type="SAM" id="Phobius"/>
    </source>
</evidence>
<feature type="transmembrane region" description="Helical" evidence="9">
    <location>
        <begin position="241"/>
        <end position="262"/>
    </location>
</feature>
<dbReference type="AlphaFoldDB" id="R7SF07"/>
<reference evidence="11" key="1">
    <citation type="journal article" date="2012" name="Science">
        <title>The Paleozoic origin of enzymatic lignin decomposition reconstructed from 31 fungal genomes.</title>
        <authorList>
            <person name="Floudas D."/>
            <person name="Binder M."/>
            <person name="Riley R."/>
            <person name="Barry K."/>
            <person name="Blanchette R.A."/>
            <person name="Henrissat B."/>
            <person name="Martinez A.T."/>
            <person name="Otillar R."/>
            <person name="Spatafora J.W."/>
            <person name="Yadav J.S."/>
            <person name="Aerts A."/>
            <person name="Benoit I."/>
            <person name="Boyd A."/>
            <person name="Carlson A."/>
            <person name="Copeland A."/>
            <person name="Coutinho P.M."/>
            <person name="de Vries R.P."/>
            <person name="Ferreira P."/>
            <person name="Findley K."/>
            <person name="Foster B."/>
            <person name="Gaskell J."/>
            <person name="Glotzer D."/>
            <person name="Gorecki P."/>
            <person name="Heitman J."/>
            <person name="Hesse C."/>
            <person name="Hori C."/>
            <person name="Igarashi K."/>
            <person name="Jurgens J.A."/>
            <person name="Kallen N."/>
            <person name="Kersten P."/>
            <person name="Kohler A."/>
            <person name="Kuees U."/>
            <person name="Kumar T.K.A."/>
            <person name="Kuo A."/>
            <person name="LaButti K."/>
            <person name="Larrondo L.F."/>
            <person name="Lindquist E."/>
            <person name="Ling A."/>
            <person name="Lombard V."/>
            <person name="Lucas S."/>
            <person name="Lundell T."/>
            <person name="Martin R."/>
            <person name="McLaughlin D.J."/>
            <person name="Morgenstern I."/>
            <person name="Morin E."/>
            <person name="Murat C."/>
            <person name="Nagy L.G."/>
            <person name="Nolan M."/>
            <person name="Ohm R.A."/>
            <person name="Patyshakuliyeva A."/>
            <person name="Rokas A."/>
            <person name="Ruiz-Duenas F.J."/>
            <person name="Sabat G."/>
            <person name="Salamov A."/>
            <person name="Samejima M."/>
            <person name="Schmutz J."/>
            <person name="Slot J.C."/>
            <person name="St John F."/>
            <person name="Stenlid J."/>
            <person name="Sun H."/>
            <person name="Sun S."/>
            <person name="Syed K."/>
            <person name="Tsang A."/>
            <person name="Wiebenga A."/>
            <person name="Young D."/>
            <person name="Pisabarro A."/>
            <person name="Eastwood D.C."/>
            <person name="Martin F."/>
            <person name="Cullen D."/>
            <person name="Grigoriev I.V."/>
            <person name="Hibbett D.S."/>
        </authorList>
    </citation>
    <scope>NUCLEOTIDE SEQUENCE [LARGE SCALE GENOMIC DNA]</scope>
    <source>
        <strain evidence="11">RWD-64-598 SS2</strain>
    </source>
</reference>
<evidence type="ECO:0000256" key="4">
    <source>
        <dbReference type="ARBA" id="ARBA00022692"/>
    </source>
</evidence>
<comment type="subcellular location">
    <subcellularLocation>
        <location evidence="1">Membrane</location>
        <topology evidence="1">Multi-pass membrane protein</topology>
    </subcellularLocation>
</comment>
<proteinExistence type="inferred from homology"/>
<keyword evidence="4 9" id="KW-0812">Transmembrane</keyword>
<dbReference type="InterPro" id="IPR001248">
    <property type="entry name" value="Pur-cyt_permease"/>
</dbReference>
<evidence type="ECO:0000313" key="11">
    <source>
        <dbReference type="Proteomes" id="UP000053558"/>
    </source>
</evidence>
<feature type="compositionally biased region" description="Low complexity" evidence="8">
    <location>
        <begin position="27"/>
        <end position="36"/>
    </location>
</feature>
<organism evidence="10 11">
    <name type="scientific">Coniophora puteana (strain RWD-64-598)</name>
    <name type="common">Brown rot fungus</name>
    <dbReference type="NCBI Taxonomy" id="741705"/>
    <lineage>
        <taxon>Eukaryota</taxon>
        <taxon>Fungi</taxon>
        <taxon>Dikarya</taxon>
        <taxon>Basidiomycota</taxon>
        <taxon>Agaricomycotina</taxon>
        <taxon>Agaricomycetes</taxon>
        <taxon>Agaricomycetidae</taxon>
        <taxon>Boletales</taxon>
        <taxon>Coniophorineae</taxon>
        <taxon>Coniophoraceae</taxon>
        <taxon>Coniophora</taxon>
    </lineage>
</organism>
<feature type="region of interest" description="Disordered" evidence="8">
    <location>
        <begin position="523"/>
        <end position="545"/>
    </location>
</feature>
<dbReference type="InterPro" id="IPR026030">
    <property type="entry name" value="Pur-cyt_permease_Fcy2/21/22"/>
</dbReference>
<name>R7SF07_CONPW</name>
<evidence type="ECO:0000256" key="6">
    <source>
        <dbReference type="ARBA" id="ARBA00023136"/>
    </source>
</evidence>
<evidence type="ECO:0000256" key="2">
    <source>
        <dbReference type="ARBA" id="ARBA00008974"/>
    </source>
</evidence>
<keyword evidence="3 7" id="KW-0813">Transport</keyword>
<feature type="transmembrane region" description="Helical" evidence="9">
    <location>
        <begin position="185"/>
        <end position="205"/>
    </location>
</feature>
<evidence type="ECO:0000313" key="10">
    <source>
        <dbReference type="EMBL" id="EIW74322.1"/>
    </source>
</evidence>
<dbReference type="GO" id="GO:0022857">
    <property type="term" value="F:transmembrane transporter activity"/>
    <property type="evidence" value="ECO:0007669"/>
    <property type="project" value="InterPro"/>
</dbReference>
<feature type="transmembrane region" description="Helical" evidence="9">
    <location>
        <begin position="148"/>
        <end position="173"/>
    </location>
</feature>
<feature type="transmembrane region" description="Helical" evidence="9">
    <location>
        <begin position="75"/>
        <end position="100"/>
    </location>
</feature>
<evidence type="ECO:0008006" key="12">
    <source>
        <dbReference type="Google" id="ProtNLM"/>
    </source>
</evidence>
<keyword evidence="5 9" id="KW-1133">Transmembrane helix</keyword>
<feature type="transmembrane region" description="Helical" evidence="9">
    <location>
        <begin position="283"/>
        <end position="307"/>
    </location>
</feature>
<evidence type="ECO:0000256" key="3">
    <source>
        <dbReference type="ARBA" id="ARBA00022448"/>
    </source>
</evidence>
<dbReference type="RefSeq" id="XP_007775346.1">
    <property type="nucleotide sequence ID" value="XM_007777156.1"/>
</dbReference>
<dbReference type="EMBL" id="JH711592">
    <property type="protein sequence ID" value="EIW74322.1"/>
    <property type="molecule type" value="Genomic_DNA"/>
</dbReference>
<dbReference type="PANTHER" id="PTHR31806:SF5">
    <property type="entry name" value="PURINE-CYTOSINE PERMEASE FCY21"/>
    <property type="match status" value="1"/>
</dbReference>
<feature type="region of interest" description="Disordered" evidence="8">
    <location>
        <begin position="1"/>
        <end position="36"/>
    </location>
</feature>
<dbReference type="OrthoDB" id="2116389at2759"/>
<accession>R7SF07</accession>
<dbReference type="OMA" id="VISWCTM"/>
<feature type="transmembrane region" description="Helical" evidence="9">
    <location>
        <begin position="212"/>
        <end position="229"/>
    </location>
</feature>
<dbReference type="GeneID" id="19200445"/>
<feature type="transmembrane region" description="Helical" evidence="9">
    <location>
        <begin position="106"/>
        <end position="127"/>
    </location>
</feature>